<evidence type="ECO:0000256" key="3">
    <source>
        <dbReference type="ARBA" id="ARBA00022777"/>
    </source>
</evidence>
<evidence type="ECO:0000313" key="6">
    <source>
        <dbReference type="EMBL" id="TWU33726.1"/>
    </source>
</evidence>
<dbReference type="Pfam" id="PF00069">
    <property type="entry name" value="Pkinase"/>
    <property type="match status" value="1"/>
</dbReference>
<evidence type="ECO:0000256" key="2">
    <source>
        <dbReference type="ARBA" id="ARBA00022741"/>
    </source>
</evidence>
<dbReference type="GO" id="GO:0004674">
    <property type="term" value="F:protein serine/threonine kinase activity"/>
    <property type="evidence" value="ECO:0007669"/>
    <property type="project" value="UniProtKB-EC"/>
</dbReference>
<dbReference type="Gene3D" id="3.30.200.20">
    <property type="entry name" value="Phosphorylase Kinase, domain 1"/>
    <property type="match status" value="1"/>
</dbReference>
<dbReference type="Gene3D" id="1.10.510.10">
    <property type="entry name" value="Transferase(Phosphotransferase) domain 1"/>
    <property type="match status" value="1"/>
</dbReference>
<protein>
    <submittedName>
        <fullName evidence="6">Serine/threonine-protein kinase Pkn1</fullName>
        <ecNumber evidence="6">2.7.11.1</ecNumber>
    </submittedName>
</protein>
<dbReference type="SUPFAM" id="SSF56112">
    <property type="entry name" value="Protein kinase-like (PK-like)"/>
    <property type="match status" value="1"/>
</dbReference>
<dbReference type="AlphaFoldDB" id="A0A5C6DF21"/>
<dbReference type="Proteomes" id="UP000319143">
    <property type="component" value="Unassembled WGS sequence"/>
</dbReference>
<dbReference type="InterPro" id="IPR000719">
    <property type="entry name" value="Prot_kinase_dom"/>
</dbReference>
<dbReference type="PANTHER" id="PTHR43289">
    <property type="entry name" value="MITOGEN-ACTIVATED PROTEIN KINASE KINASE KINASE 20-RELATED"/>
    <property type="match status" value="1"/>
</dbReference>
<gene>
    <name evidence="6" type="primary">pkn1_6</name>
    <name evidence="6" type="ORF">Poly41_47220</name>
</gene>
<dbReference type="PROSITE" id="PS50011">
    <property type="entry name" value="PROTEIN_KINASE_DOM"/>
    <property type="match status" value="1"/>
</dbReference>
<dbReference type="RefSeq" id="WP_146529063.1">
    <property type="nucleotide sequence ID" value="NZ_SJPV01000009.1"/>
</dbReference>
<keyword evidence="7" id="KW-1185">Reference proteome</keyword>
<dbReference type="InterPro" id="IPR011009">
    <property type="entry name" value="Kinase-like_dom_sf"/>
</dbReference>
<evidence type="ECO:0000256" key="1">
    <source>
        <dbReference type="ARBA" id="ARBA00022679"/>
    </source>
</evidence>
<keyword evidence="3 6" id="KW-0418">Kinase</keyword>
<reference evidence="6 7" key="1">
    <citation type="submission" date="2019-02" db="EMBL/GenBank/DDBJ databases">
        <title>Deep-cultivation of Planctomycetes and their phenomic and genomic characterization uncovers novel biology.</title>
        <authorList>
            <person name="Wiegand S."/>
            <person name="Jogler M."/>
            <person name="Boedeker C."/>
            <person name="Pinto D."/>
            <person name="Vollmers J."/>
            <person name="Rivas-Marin E."/>
            <person name="Kohn T."/>
            <person name="Peeters S.H."/>
            <person name="Heuer A."/>
            <person name="Rast P."/>
            <person name="Oberbeckmann S."/>
            <person name="Bunk B."/>
            <person name="Jeske O."/>
            <person name="Meyerdierks A."/>
            <person name="Storesund J.E."/>
            <person name="Kallscheuer N."/>
            <person name="Luecker S."/>
            <person name="Lage O.M."/>
            <person name="Pohl T."/>
            <person name="Merkel B.J."/>
            <person name="Hornburger P."/>
            <person name="Mueller R.-W."/>
            <person name="Bruemmer F."/>
            <person name="Labrenz M."/>
            <person name="Spormann A.M."/>
            <person name="Op Den Camp H."/>
            <person name="Overmann J."/>
            <person name="Amann R."/>
            <person name="Jetten M.S.M."/>
            <person name="Mascher T."/>
            <person name="Medema M.H."/>
            <person name="Devos D.P."/>
            <person name="Kaster A.-K."/>
            <person name="Ovreas L."/>
            <person name="Rohde M."/>
            <person name="Galperin M.Y."/>
            <person name="Jogler C."/>
        </authorList>
    </citation>
    <scope>NUCLEOTIDE SEQUENCE [LARGE SCALE GENOMIC DNA]</scope>
    <source>
        <strain evidence="6 7">Poly41</strain>
    </source>
</reference>
<comment type="caution">
    <text evidence="6">The sequence shown here is derived from an EMBL/GenBank/DDBJ whole genome shotgun (WGS) entry which is preliminary data.</text>
</comment>
<name>A0A5C6DF21_9BACT</name>
<proteinExistence type="predicted"/>
<dbReference type="PANTHER" id="PTHR43289:SF6">
    <property type="entry name" value="SERINE_THREONINE-PROTEIN KINASE NEKL-3"/>
    <property type="match status" value="1"/>
</dbReference>
<dbReference type="EC" id="2.7.11.1" evidence="6"/>
<evidence type="ECO:0000313" key="7">
    <source>
        <dbReference type="Proteomes" id="UP000319143"/>
    </source>
</evidence>
<evidence type="ECO:0000259" key="5">
    <source>
        <dbReference type="PROSITE" id="PS50011"/>
    </source>
</evidence>
<keyword evidence="1 6" id="KW-0808">Transferase</keyword>
<dbReference type="Gene3D" id="1.25.40.10">
    <property type="entry name" value="Tetratricopeptide repeat domain"/>
    <property type="match status" value="1"/>
</dbReference>
<dbReference type="InterPro" id="IPR011990">
    <property type="entry name" value="TPR-like_helical_dom_sf"/>
</dbReference>
<evidence type="ECO:0000256" key="4">
    <source>
        <dbReference type="ARBA" id="ARBA00022840"/>
    </source>
</evidence>
<keyword evidence="2" id="KW-0547">Nucleotide-binding</keyword>
<feature type="domain" description="Protein kinase" evidence="5">
    <location>
        <begin position="92"/>
        <end position="376"/>
    </location>
</feature>
<keyword evidence="4" id="KW-0067">ATP-binding</keyword>
<dbReference type="InterPro" id="IPR008271">
    <property type="entry name" value="Ser/Thr_kinase_AS"/>
</dbReference>
<sequence length="882" mass="96226">MELRNLSASELTKLDAICLDFESSLRSGNALSIDEVVSAHREIHAGLLREELEAVKQEIEESHSHRSDRTIADGATVSDRALPTSGTQIGPYVVASMIERGGMGVVYSATDTRLHRKVAIKMMAIEGEEHQKLGERFQREARAVAAISHPNIVELFDVGIVGSSPYAVMEFLQGETLDRFLSRSRLTIEEVRSIGIQIADALTAAHASGVVHRDLKPNNIMVLGRASESVSGGSDSTSSASLLGPRVKLFDFGLSRAEGHLFGKTTGEQTREGVVMGTPGYMAPEQARGEQAGPAADLFSLGCLLHEAFYGQRAFEGETATARFASTLESTPQPDPTRRCQDVPLARLIEQCLQKDPADRPSSAAEVVQRLRQPPTAIASEANKQDAFKGYTRRRFVEWVGGGLLGALAAAVIDANRGDSLRSIGSLAVLSFTDKKDPSATLAQGTQGQPVGDRAIFRGDQLAALLVDELSRMSDVSVTPFRPLVANTREQYMQVGDELGVDALVTGTFQQIVRGTKTYDEISLQIVSSRTGWQLWGDSFYSETGESLLKQARFASEIATALERSLTSTDQGAQRPSVSAFKCLVDGSARSDPDSPEGLRQALKCFHSAHSQDELFAAPLAGLGLTSIMLAAQTTPDESIELIRQARQAVSEAVALEPQNVDARLANAMLKWQTQFRYDEATEILRTLLVDAPNHWQIRHQLGLLELTKGRTNPALQFLREATQLNPLSVIAKVDQARAYWHSGSIRRALTDAQRIRSRHGESLFAKGLLIDLYESQRQFAMAAAEHEGVDFGNALNADRYFSRRAELDIQQYPYGPFGVQLNQAILQARSGREIDDAKLGELADSTPPMLPLLLATHPCFASARQLERAQETLPHSDFNTV</sequence>
<dbReference type="GO" id="GO:0005524">
    <property type="term" value="F:ATP binding"/>
    <property type="evidence" value="ECO:0007669"/>
    <property type="project" value="UniProtKB-KW"/>
</dbReference>
<dbReference type="EMBL" id="SJPV01000009">
    <property type="protein sequence ID" value="TWU33726.1"/>
    <property type="molecule type" value="Genomic_DNA"/>
</dbReference>
<dbReference type="SMART" id="SM00220">
    <property type="entry name" value="S_TKc"/>
    <property type="match status" value="1"/>
</dbReference>
<accession>A0A5C6DF21</accession>
<organism evidence="6 7">
    <name type="scientific">Novipirellula artificiosorum</name>
    <dbReference type="NCBI Taxonomy" id="2528016"/>
    <lineage>
        <taxon>Bacteria</taxon>
        <taxon>Pseudomonadati</taxon>
        <taxon>Planctomycetota</taxon>
        <taxon>Planctomycetia</taxon>
        <taxon>Pirellulales</taxon>
        <taxon>Pirellulaceae</taxon>
        <taxon>Novipirellula</taxon>
    </lineage>
</organism>
<dbReference type="CDD" id="cd14014">
    <property type="entry name" value="STKc_PknB_like"/>
    <property type="match status" value="1"/>
</dbReference>
<dbReference type="PROSITE" id="PS00108">
    <property type="entry name" value="PROTEIN_KINASE_ST"/>
    <property type="match status" value="1"/>
</dbReference>
<dbReference type="OrthoDB" id="9801841at2"/>
<dbReference type="SUPFAM" id="SSF48452">
    <property type="entry name" value="TPR-like"/>
    <property type="match status" value="1"/>
</dbReference>